<sequence>MSLDFNLPSTGTESRPTACRSHFIKATEGPTFISSSFSSQYVGATNAGFIRGAYHFAHPDSSSDAAQANFFSAHGGGPDGITLPGALDIECKAHYSEHCTCPTLTTLQR</sequence>
<dbReference type="InterPro" id="IPR002053">
    <property type="entry name" value="Glyco_hydro_25"/>
</dbReference>
<dbReference type="InterPro" id="IPR018077">
    <property type="entry name" value="Glyco_hydro_fam25_subgr"/>
</dbReference>
<gene>
    <name evidence="4" type="ORF">BDN71DRAFT_1440045</name>
</gene>
<name>A0A9P6A6R1_PLEER</name>
<dbReference type="GO" id="GO:0016052">
    <property type="term" value="P:carbohydrate catabolic process"/>
    <property type="evidence" value="ECO:0007669"/>
    <property type="project" value="TreeGrafter"/>
</dbReference>
<dbReference type="GO" id="GO:0016998">
    <property type="term" value="P:cell wall macromolecule catabolic process"/>
    <property type="evidence" value="ECO:0007669"/>
    <property type="project" value="InterPro"/>
</dbReference>
<proteinExistence type="inferred from homology"/>
<dbReference type="GO" id="GO:0003796">
    <property type="term" value="F:lysozyme activity"/>
    <property type="evidence" value="ECO:0007669"/>
    <property type="project" value="InterPro"/>
</dbReference>
<dbReference type="EMBL" id="MU154526">
    <property type="protein sequence ID" value="KAF9500629.1"/>
    <property type="molecule type" value="Genomic_DNA"/>
</dbReference>
<comment type="caution">
    <text evidence="4">The sequence shown here is derived from an EMBL/GenBank/DDBJ whole genome shotgun (WGS) entry which is preliminary data.</text>
</comment>
<evidence type="ECO:0000313" key="4">
    <source>
        <dbReference type="EMBL" id="KAF9500629.1"/>
    </source>
</evidence>
<comment type="similarity">
    <text evidence="1">Belongs to the glycosyl hydrolase 25 family.</text>
</comment>
<dbReference type="SUPFAM" id="SSF51445">
    <property type="entry name" value="(Trans)glycosidases"/>
    <property type="match status" value="1"/>
</dbReference>
<evidence type="ECO:0000313" key="5">
    <source>
        <dbReference type="Proteomes" id="UP000807025"/>
    </source>
</evidence>
<evidence type="ECO:0008006" key="6">
    <source>
        <dbReference type="Google" id="ProtNLM"/>
    </source>
</evidence>
<protein>
    <recommendedName>
        <fullName evidence="6">Glycoside hydrolase family 25 protein</fullName>
    </recommendedName>
</protein>
<dbReference type="Proteomes" id="UP000807025">
    <property type="component" value="Unassembled WGS sequence"/>
</dbReference>
<dbReference type="PANTHER" id="PTHR34135">
    <property type="entry name" value="LYSOZYME"/>
    <property type="match status" value="1"/>
</dbReference>
<evidence type="ECO:0000256" key="2">
    <source>
        <dbReference type="ARBA" id="ARBA00022801"/>
    </source>
</evidence>
<accession>A0A9P6A6R1</accession>
<dbReference type="GO" id="GO:0009253">
    <property type="term" value="P:peptidoglycan catabolic process"/>
    <property type="evidence" value="ECO:0007669"/>
    <property type="project" value="InterPro"/>
</dbReference>
<organism evidence="4 5">
    <name type="scientific">Pleurotus eryngii</name>
    <name type="common">Boletus of the steppes</name>
    <dbReference type="NCBI Taxonomy" id="5323"/>
    <lineage>
        <taxon>Eukaryota</taxon>
        <taxon>Fungi</taxon>
        <taxon>Dikarya</taxon>
        <taxon>Basidiomycota</taxon>
        <taxon>Agaricomycotina</taxon>
        <taxon>Agaricomycetes</taxon>
        <taxon>Agaricomycetidae</taxon>
        <taxon>Agaricales</taxon>
        <taxon>Pleurotineae</taxon>
        <taxon>Pleurotaceae</taxon>
        <taxon>Pleurotus</taxon>
    </lineage>
</organism>
<dbReference type="Pfam" id="PF01183">
    <property type="entry name" value="Glyco_hydro_25"/>
    <property type="match status" value="1"/>
</dbReference>
<dbReference type="OrthoDB" id="6590422at2759"/>
<dbReference type="PANTHER" id="PTHR34135:SF2">
    <property type="entry name" value="LYSOZYME"/>
    <property type="match status" value="1"/>
</dbReference>
<dbReference type="SMART" id="SM00641">
    <property type="entry name" value="Glyco_25"/>
    <property type="match status" value="1"/>
</dbReference>
<evidence type="ECO:0000256" key="3">
    <source>
        <dbReference type="ARBA" id="ARBA00023295"/>
    </source>
</evidence>
<keyword evidence="5" id="KW-1185">Reference proteome</keyword>
<evidence type="ECO:0000256" key="1">
    <source>
        <dbReference type="ARBA" id="ARBA00010646"/>
    </source>
</evidence>
<keyword evidence="3" id="KW-0326">Glycosidase</keyword>
<reference evidence="4" key="1">
    <citation type="submission" date="2020-11" db="EMBL/GenBank/DDBJ databases">
        <authorList>
            <consortium name="DOE Joint Genome Institute"/>
            <person name="Ahrendt S."/>
            <person name="Riley R."/>
            <person name="Andreopoulos W."/>
            <person name="Labutti K."/>
            <person name="Pangilinan J."/>
            <person name="Ruiz-Duenas F.J."/>
            <person name="Barrasa J.M."/>
            <person name="Sanchez-Garcia M."/>
            <person name="Camarero S."/>
            <person name="Miyauchi S."/>
            <person name="Serrano A."/>
            <person name="Linde D."/>
            <person name="Babiker R."/>
            <person name="Drula E."/>
            <person name="Ayuso-Fernandez I."/>
            <person name="Pacheco R."/>
            <person name="Padilla G."/>
            <person name="Ferreira P."/>
            <person name="Barriuso J."/>
            <person name="Kellner H."/>
            <person name="Castanera R."/>
            <person name="Alfaro M."/>
            <person name="Ramirez L."/>
            <person name="Pisabarro A.G."/>
            <person name="Kuo A."/>
            <person name="Tritt A."/>
            <person name="Lipzen A."/>
            <person name="He G."/>
            <person name="Yan M."/>
            <person name="Ng V."/>
            <person name="Cullen D."/>
            <person name="Martin F."/>
            <person name="Rosso M.-N."/>
            <person name="Henrissat B."/>
            <person name="Hibbett D."/>
            <person name="Martinez A.T."/>
            <person name="Grigoriev I.V."/>
        </authorList>
    </citation>
    <scope>NUCLEOTIDE SEQUENCE</scope>
    <source>
        <strain evidence="4">ATCC 90797</strain>
    </source>
</reference>
<dbReference type="Gene3D" id="3.20.20.80">
    <property type="entry name" value="Glycosidases"/>
    <property type="match status" value="1"/>
</dbReference>
<dbReference type="InterPro" id="IPR017853">
    <property type="entry name" value="GH"/>
</dbReference>
<dbReference type="AlphaFoldDB" id="A0A9P6A6R1"/>
<dbReference type="PROSITE" id="PS51904">
    <property type="entry name" value="GLYCOSYL_HYDROL_F25_2"/>
    <property type="match status" value="1"/>
</dbReference>
<keyword evidence="2" id="KW-0378">Hydrolase</keyword>